<evidence type="ECO:0000313" key="2">
    <source>
        <dbReference type="Proteomes" id="UP000530571"/>
    </source>
</evidence>
<evidence type="ECO:0000313" key="1">
    <source>
        <dbReference type="EMBL" id="MBB4122702.1"/>
    </source>
</evidence>
<dbReference type="PANTHER" id="PTHR46701:SF7">
    <property type="entry name" value="GLYCOSYLTRANSFERASE-LIKE KOBITO 1"/>
    <property type="match status" value="1"/>
</dbReference>
<dbReference type="RefSeq" id="WP_183486950.1">
    <property type="nucleotide sequence ID" value="NZ_JACIDZ010000008.1"/>
</dbReference>
<dbReference type="Pfam" id="PF13704">
    <property type="entry name" value="Glyco_tranf_2_4"/>
    <property type="match status" value="1"/>
</dbReference>
<comment type="caution">
    <text evidence="1">The sequence shown here is derived from an EMBL/GenBank/DDBJ whole genome shotgun (WGS) entry which is preliminary data.</text>
</comment>
<accession>A0A7W6KKC4</accession>
<dbReference type="EMBL" id="JACIDZ010000008">
    <property type="protein sequence ID" value="MBB4122702.1"/>
    <property type="molecule type" value="Genomic_DNA"/>
</dbReference>
<dbReference type="SUPFAM" id="SSF53448">
    <property type="entry name" value="Nucleotide-diphospho-sugar transferases"/>
    <property type="match status" value="1"/>
</dbReference>
<dbReference type="GO" id="GO:0009737">
    <property type="term" value="P:response to abscisic acid"/>
    <property type="evidence" value="ECO:0007669"/>
    <property type="project" value="InterPro"/>
</dbReference>
<organism evidence="1 2">
    <name type="scientific">Martelella radicis</name>
    <dbReference type="NCBI Taxonomy" id="1397476"/>
    <lineage>
        <taxon>Bacteria</taxon>
        <taxon>Pseudomonadati</taxon>
        <taxon>Pseudomonadota</taxon>
        <taxon>Alphaproteobacteria</taxon>
        <taxon>Hyphomicrobiales</taxon>
        <taxon>Aurantimonadaceae</taxon>
        <taxon>Martelella</taxon>
    </lineage>
</organism>
<dbReference type="AlphaFoldDB" id="A0A7W6KKC4"/>
<dbReference type="PANTHER" id="PTHR46701">
    <property type="entry name" value="GLYCOSYLTRANSFERASE-LIKE KOBITO 1"/>
    <property type="match status" value="1"/>
</dbReference>
<dbReference type="InterPro" id="IPR029044">
    <property type="entry name" value="Nucleotide-diphossugar_trans"/>
</dbReference>
<keyword evidence="2" id="KW-1185">Reference proteome</keyword>
<dbReference type="GO" id="GO:0030244">
    <property type="term" value="P:cellulose biosynthetic process"/>
    <property type="evidence" value="ECO:0007669"/>
    <property type="project" value="InterPro"/>
</dbReference>
<name>A0A7W6KKC4_9HYPH</name>
<gene>
    <name evidence="1" type="ORF">GGR30_002636</name>
</gene>
<reference evidence="1 2" key="1">
    <citation type="submission" date="2020-08" db="EMBL/GenBank/DDBJ databases">
        <title>Genomic Encyclopedia of Type Strains, Phase IV (KMG-IV): sequencing the most valuable type-strain genomes for metagenomic binning, comparative biology and taxonomic classification.</title>
        <authorList>
            <person name="Goeker M."/>
        </authorList>
    </citation>
    <scope>NUCLEOTIDE SEQUENCE [LARGE SCALE GENOMIC DNA]</scope>
    <source>
        <strain evidence="1 2">DSM 28101</strain>
    </source>
</reference>
<sequence>MPENTDLCTFCVTYTIRNEEDTILDAIAAHMAMGASKVFVFFDGTTDGSREIVQGLEGVECFETLPPDELSLDVAVPEWFERIKSHFDTNMDVRKQFNTWLAAVKAREQGFDWLLCIDADEIFYPVGQDGKEMPAEAFFRSVDRKYDQVILRNLELVVDRNDVRDPFREGVYFLNRFPVSEEICRYLAAAVTRIFRSPKITEWTRYWFYMIRFRGLASRRLRHPASGRVAPIGYFLGYRSYKSAIRLSEAEQFIFGVHKWQEYTRKPVSLYRGYVLHYDLPNPDKVKQKFGQREKSIYLEKSYTRYMLNTIALESDFDVLEESFKQLCFDEKKLNSMIEKNIVSKINWTEKYLN</sequence>
<proteinExistence type="predicted"/>
<protein>
    <submittedName>
        <fullName evidence="1">Uncharacterized protein</fullName>
    </submittedName>
</protein>
<dbReference type="Proteomes" id="UP000530571">
    <property type="component" value="Unassembled WGS sequence"/>
</dbReference>
<dbReference type="InterPro" id="IPR044224">
    <property type="entry name" value="KOBITO1-like"/>
</dbReference>